<name>A0AAV1PHB8_SCOSC</name>
<gene>
    <name evidence="2" type="ORF">FSCOSCO3_A006333</name>
</gene>
<dbReference type="InterPro" id="IPR029526">
    <property type="entry name" value="PGBD"/>
</dbReference>
<evidence type="ECO:0000259" key="1">
    <source>
        <dbReference type="Pfam" id="PF13843"/>
    </source>
</evidence>
<sequence>MYNFEPYQGPAGGRGEISQLGMAGDVVMRLCEDIQDKNHKVFSDNFFCTIPLLQALKHQGIHGTGTCRSNRLHGAQEKLKSEKKLKQEGRGSVSVVTSAQNITVTRWLDHSVIHVAFSCTGLSSTDVAQRWSKKEKRIINVQRPFSVKLYNQHMGGVDVMDQCVATYPHRRKNKRWYIRVFFHFLDVTLVNPWHLYRLSGNEAKDLLHFKASAAHAFINAGSMKIRSRGRPSAT</sequence>
<dbReference type="Pfam" id="PF13843">
    <property type="entry name" value="DDE_Tnp_1_7"/>
    <property type="match status" value="1"/>
</dbReference>
<organism evidence="2 3">
    <name type="scientific">Scomber scombrus</name>
    <name type="common">Atlantic mackerel</name>
    <name type="synonym">Scomber vernalis</name>
    <dbReference type="NCBI Taxonomy" id="13677"/>
    <lineage>
        <taxon>Eukaryota</taxon>
        <taxon>Metazoa</taxon>
        <taxon>Chordata</taxon>
        <taxon>Craniata</taxon>
        <taxon>Vertebrata</taxon>
        <taxon>Euteleostomi</taxon>
        <taxon>Actinopterygii</taxon>
        <taxon>Neopterygii</taxon>
        <taxon>Teleostei</taxon>
        <taxon>Neoteleostei</taxon>
        <taxon>Acanthomorphata</taxon>
        <taxon>Pelagiaria</taxon>
        <taxon>Scombriformes</taxon>
        <taxon>Scombridae</taxon>
        <taxon>Scomber</taxon>
    </lineage>
</organism>
<protein>
    <submittedName>
        <fullName evidence="2">PiggyBac transposable element-derived protein 3-like, partial</fullName>
    </submittedName>
</protein>
<dbReference type="AlphaFoldDB" id="A0AAV1PHB8"/>
<keyword evidence="3" id="KW-1185">Reference proteome</keyword>
<comment type="caution">
    <text evidence="2">The sequence shown here is derived from an EMBL/GenBank/DDBJ whole genome shotgun (WGS) entry which is preliminary data.</text>
</comment>
<dbReference type="Proteomes" id="UP001314229">
    <property type="component" value="Unassembled WGS sequence"/>
</dbReference>
<dbReference type="PANTHER" id="PTHR47272">
    <property type="entry name" value="DDE_TNP_1_7 DOMAIN-CONTAINING PROTEIN"/>
    <property type="match status" value="1"/>
</dbReference>
<feature type="domain" description="PiggyBac transposable element-derived protein" evidence="1">
    <location>
        <begin position="2"/>
        <end position="193"/>
    </location>
</feature>
<evidence type="ECO:0000313" key="2">
    <source>
        <dbReference type="EMBL" id="CAK6971138.1"/>
    </source>
</evidence>
<dbReference type="EMBL" id="CAWUFR010000172">
    <property type="protein sequence ID" value="CAK6971138.1"/>
    <property type="molecule type" value="Genomic_DNA"/>
</dbReference>
<reference evidence="2 3" key="1">
    <citation type="submission" date="2024-01" db="EMBL/GenBank/DDBJ databases">
        <authorList>
            <person name="Alioto T."/>
            <person name="Alioto T."/>
            <person name="Gomez Garrido J."/>
        </authorList>
    </citation>
    <scope>NUCLEOTIDE SEQUENCE [LARGE SCALE GENOMIC DNA]</scope>
</reference>
<proteinExistence type="predicted"/>
<evidence type="ECO:0000313" key="3">
    <source>
        <dbReference type="Proteomes" id="UP001314229"/>
    </source>
</evidence>
<dbReference type="PANTHER" id="PTHR47272:SF2">
    <property type="entry name" value="PIGGYBAC TRANSPOSABLE ELEMENT-DERIVED PROTEIN 3-LIKE"/>
    <property type="match status" value="1"/>
</dbReference>
<accession>A0AAV1PHB8</accession>